<dbReference type="EMBL" id="FNFL01000001">
    <property type="protein sequence ID" value="SDJ69230.1"/>
    <property type="molecule type" value="Genomic_DNA"/>
</dbReference>
<evidence type="ECO:0000313" key="5">
    <source>
        <dbReference type="EMBL" id="SDJ69230.1"/>
    </source>
</evidence>
<feature type="transmembrane region" description="Helical" evidence="3">
    <location>
        <begin position="72"/>
        <end position="93"/>
    </location>
</feature>
<dbReference type="InterPro" id="IPR000620">
    <property type="entry name" value="EamA_dom"/>
</dbReference>
<evidence type="ECO:0000313" key="6">
    <source>
        <dbReference type="Proteomes" id="UP000198694"/>
    </source>
</evidence>
<dbReference type="RefSeq" id="WP_093210463.1">
    <property type="nucleotide sequence ID" value="NZ_FNFL01000001.1"/>
</dbReference>
<feature type="transmembrane region" description="Helical" evidence="3">
    <location>
        <begin position="219"/>
        <end position="237"/>
    </location>
</feature>
<dbReference type="InterPro" id="IPR037185">
    <property type="entry name" value="EmrE-like"/>
</dbReference>
<gene>
    <name evidence="5" type="ORF">SAMN05216243_0337</name>
</gene>
<dbReference type="SUPFAM" id="SSF103481">
    <property type="entry name" value="Multidrug resistance efflux transporter EmrE"/>
    <property type="match status" value="2"/>
</dbReference>
<keyword evidence="3" id="KW-1133">Transmembrane helix</keyword>
<keyword evidence="3" id="KW-0472">Membrane</keyword>
<evidence type="ECO:0000256" key="3">
    <source>
        <dbReference type="SAM" id="Phobius"/>
    </source>
</evidence>
<feature type="transmembrane region" description="Helical" evidence="3">
    <location>
        <begin position="249"/>
        <end position="269"/>
    </location>
</feature>
<keyword evidence="6" id="KW-1185">Reference proteome</keyword>
<feature type="transmembrane region" description="Helical" evidence="3">
    <location>
        <begin position="275"/>
        <end position="293"/>
    </location>
</feature>
<evidence type="ECO:0000256" key="2">
    <source>
        <dbReference type="ARBA" id="ARBA00007362"/>
    </source>
</evidence>
<protein>
    <submittedName>
        <fullName evidence="5">Threonine/homoserine efflux transporter RhtA</fullName>
    </submittedName>
</protein>
<comment type="subcellular location">
    <subcellularLocation>
        <location evidence="1">Endomembrane system</location>
        <topology evidence="1">Multi-pass membrane protein</topology>
    </subcellularLocation>
</comment>
<name>A0A1G8VVH8_9BACI</name>
<sequence length="317" mass="35458">MKFKMNHYLAYSIIIIGAAFWGGTGLFVSYLYEYGFTAWEVVAIRLSISSLILFLAMLTIGREYLKVKIKHLPYFWVLGVISIALFNWCYFAVIERASLSIAVIFVYTSPVFAAIIASIFFKEKITLQKSLAILFTITGCGLVIGFIPVGAINISGVTIVIGLFAGLFCSLFSIIGKQVSRIYHPLTVTFYAMLSGSVFMVPTSSVWLKKELFLQWDVWGYIAGISLISTIAAYVLYTIGLSYVESSKATILSAVELVVSVLIGVAVFHDKLNNWQWAGFLFLVCSLFFTVYTKQKKTKTNFHFRKAKTKAKLNMHG</sequence>
<dbReference type="Pfam" id="PF00892">
    <property type="entry name" value="EamA"/>
    <property type="match status" value="2"/>
</dbReference>
<feature type="transmembrane region" description="Helical" evidence="3">
    <location>
        <begin position="9"/>
        <end position="32"/>
    </location>
</feature>
<evidence type="ECO:0000259" key="4">
    <source>
        <dbReference type="Pfam" id="PF00892"/>
    </source>
</evidence>
<comment type="similarity">
    <text evidence="2">Belongs to the EamA transporter family.</text>
</comment>
<dbReference type="OrthoDB" id="6707571at2"/>
<organism evidence="5 6">
    <name type="scientific">Sediminibacillus albus</name>
    <dbReference type="NCBI Taxonomy" id="407036"/>
    <lineage>
        <taxon>Bacteria</taxon>
        <taxon>Bacillati</taxon>
        <taxon>Bacillota</taxon>
        <taxon>Bacilli</taxon>
        <taxon>Bacillales</taxon>
        <taxon>Bacillaceae</taxon>
        <taxon>Sediminibacillus</taxon>
    </lineage>
</organism>
<dbReference type="PANTHER" id="PTHR22911:SF79">
    <property type="entry name" value="MOBA-LIKE NTP TRANSFERASE DOMAIN-CONTAINING PROTEIN"/>
    <property type="match status" value="1"/>
</dbReference>
<feature type="domain" description="EamA" evidence="4">
    <location>
        <begin position="10"/>
        <end position="144"/>
    </location>
</feature>
<feature type="transmembrane region" description="Helical" evidence="3">
    <location>
        <begin position="188"/>
        <end position="207"/>
    </location>
</feature>
<feature type="transmembrane region" description="Helical" evidence="3">
    <location>
        <begin position="38"/>
        <end position="60"/>
    </location>
</feature>
<dbReference type="GO" id="GO:0016020">
    <property type="term" value="C:membrane"/>
    <property type="evidence" value="ECO:0007669"/>
    <property type="project" value="InterPro"/>
</dbReference>
<keyword evidence="3" id="KW-0812">Transmembrane</keyword>
<proteinExistence type="inferred from homology"/>
<feature type="transmembrane region" description="Helical" evidence="3">
    <location>
        <begin position="133"/>
        <end position="151"/>
    </location>
</feature>
<reference evidence="5 6" key="1">
    <citation type="submission" date="2016-10" db="EMBL/GenBank/DDBJ databases">
        <authorList>
            <person name="de Groot N.N."/>
        </authorList>
    </citation>
    <scope>NUCLEOTIDE SEQUENCE [LARGE SCALE GENOMIC DNA]</scope>
    <source>
        <strain evidence="5 6">CGMCC 1.6502</strain>
    </source>
</reference>
<dbReference type="Gene3D" id="1.10.3730.20">
    <property type="match status" value="1"/>
</dbReference>
<feature type="domain" description="EamA" evidence="4">
    <location>
        <begin position="159"/>
        <end position="291"/>
    </location>
</feature>
<dbReference type="AlphaFoldDB" id="A0A1G8VVH8"/>
<feature type="transmembrane region" description="Helical" evidence="3">
    <location>
        <begin position="99"/>
        <end position="121"/>
    </location>
</feature>
<evidence type="ECO:0000256" key="1">
    <source>
        <dbReference type="ARBA" id="ARBA00004127"/>
    </source>
</evidence>
<dbReference type="PANTHER" id="PTHR22911">
    <property type="entry name" value="ACYL-MALONYL CONDENSING ENZYME-RELATED"/>
    <property type="match status" value="1"/>
</dbReference>
<accession>A0A1G8VVH8</accession>
<feature type="transmembrane region" description="Helical" evidence="3">
    <location>
        <begin position="157"/>
        <end position="176"/>
    </location>
</feature>
<dbReference type="STRING" id="407036.SAMN05216243_0337"/>
<dbReference type="Proteomes" id="UP000198694">
    <property type="component" value="Unassembled WGS sequence"/>
</dbReference>